<evidence type="ECO:0000256" key="4">
    <source>
        <dbReference type="ARBA" id="ARBA00004196"/>
    </source>
</evidence>
<keyword evidence="9 11" id="KW-0378">Hydrolase</keyword>
<reference evidence="15" key="1">
    <citation type="journal article" date="2019" name="Int. J. Syst. Evol. Microbiol.">
        <title>The Global Catalogue of Microorganisms (GCM) 10K type strain sequencing project: providing services to taxonomists for standard genome sequencing and annotation.</title>
        <authorList>
            <consortium name="The Broad Institute Genomics Platform"/>
            <consortium name="The Broad Institute Genome Sequencing Center for Infectious Disease"/>
            <person name="Wu L."/>
            <person name="Ma J."/>
        </authorList>
    </citation>
    <scope>NUCLEOTIDE SEQUENCE [LARGE SCALE GENOMIC DNA]</scope>
    <source>
        <strain evidence="15">CGMCC 1.15043</strain>
    </source>
</reference>
<dbReference type="Gene3D" id="3.60.21.10">
    <property type="match status" value="1"/>
</dbReference>
<feature type="domain" description="Calcineurin-like phosphoesterase" evidence="12">
    <location>
        <begin position="13"/>
        <end position="246"/>
    </location>
</feature>
<comment type="subcellular location">
    <subcellularLocation>
        <location evidence="4">Cell envelope</location>
    </subcellularLocation>
</comment>
<comment type="catalytic activity">
    <reaction evidence="2">
        <text>a nucleoside 2',3'-cyclic phosphate + H2O = a nucleoside 3'-phosphate + H(+)</text>
        <dbReference type="Rhea" id="RHEA:19621"/>
        <dbReference type="ChEBI" id="CHEBI:15377"/>
        <dbReference type="ChEBI" id="CHEBI:15378"/>
        <dbReference type="ChEBI" id="CHEBI:66949"/>
        <dbReference type="ChEBI" id="CHEBI:66954"/>
        <dbReference type="EC" id="3.1.4.16"/>
    </reaction>
</comment>
<dbReference type="InterPro" id="IPR006146">
    <property type="entry name" value="5'-Nucleotdase_CS"/>
</dbReference>
<evidence type="ECO:0000259" key="13">
    <source>
        <dbReference type="Pfam" id="PF02872"/>
    </source>
</evidence>
<feature type="domain" description="5'-Nucleotidase C-terminal" evidence="13">
    <location>
        <begin position="336"/>
        <end position="493"/>
    </location>
</feature>
<evidence type="ECO:0000256" key="7">
    <source>
        <dbReference type="ARBA" id="ARBA00022729"/>
    </source>
</evidence>
<keyword evidence="7" id="KW-0732">Signal</keyword>
<evidence type="ECO:0000256" key="5">
    <source>
        <dbReference type="ARBA" id="ARBA00006654"/>
    </source>
</evidence>
<dbReference type="RefSeq" id="WP_268240132.1">
    <property type="nucleotide sequence ID" value="NZ_BMHE01000013.1"/>
</dbReference>
<dbReference type="InterPro" id="IPR006179">
    <property type="entry name" value="5_nucleotidase/apyrase"/>
</dbReference>
<evidence type="ECO:0000256" key="6">
    <source>
        <dbReference type="ARBA" id="ARBA00022723"/>
    </source>
</evidence>
<organism evidence="14 15">
    <name type="scientific">Paenibacillus marchantiophytorum</name>
    <dbReference type="NCBI Taxonomy" id="1619310"/>
    <lineage>
        <taxon>Bacteria</taxon>
        <taxon>Bacillati</taxon>
        <taxon>Bacillota</taxon>
        <taxon>Bacilli</taxon>
        <taxon>Bacillales</taxon>
        <taxon>Paenibacillaceae</taxon>
        <taxon>Paenibacillus</taxon>
    </lineage>
</organism>
<evidence type="ECO:0000256" key="10">
    <source>
        <dbReference type="ARBA" id="ARBA00023268"/>
    </source>
</evidence>
<name>A0ABQ1EQD9_9BACL</name>
<comment type="caution">
    <text evidence="14">The sequence shown here is derived from an EMBL/GenBank/DDBJ whole genome shotgun (WGS) entry which is preliminary data.</text>
</comment>
<dbReference type="InterPro" id="IPR036907">
    <property type="entry name" value="5'-Nucleotdase_C_sf"/>
</dbReference>
<dbReference type="PROSITE" id="PS00786">
    <property type="entry name" value="5_NUCLEOTIDASE_2"/>
    <property type="match status" value="1"/>
</dbReference>
<keyword evidence="6" id="KW-0479">Metal-binding</keyword>
<keyword evidence="8 11" id="KW-0547">Nucleotide-binding</keyword>
<comment type="similarity">
    <text evidence="5 11">Belongs to the 5'-nucleotidase family.</text>
</comment>
<protein>
    <submittedName>
        <fullName evidence="14">2',3'-cyclic-nucleotide 2'-phosphodiesterase</fullName>
    </submittedName>
</protein>
<evidence type="ECO:0000256" key="8">
    <source>
        <dbReference type="ARBA" id="ARBA00022741"/>
    </source>
</evidence>
<keyword evidence="15" id="KW-1185">Reference proteome</keyword>
<dbReference type="PANTHER" id="PTHR11575:SF6">
    <property type="entry name" value="2',3'-CYCLIC-NUCLEOTIDE 2'-PHOSPHODIESTERASE_3'-NUCLEOTIDASE"/>
    <property type="match status" value="1"/>
</dbReference>
<comment type="cofactor">
    <cofactor evidence="3">
        <name>a divalent metal cation</name>
        <dbReference type="ChEBI" id="CHEBI:60240"/>
    </cofactor>
</comment>
<sequence>MVHASSQNTCTISILETSDLHGSMLPIQYANNQANEVGLTKIAALIANERSLHQEVIVIDNGDLIQGTPLAYYHARLDNEPMDPMVLGLNYLGYDAAVLGNHEFNYGLEVLQKAVKESNFPWLCATILDDRSGEPFLGQPYIVKQLQSGVRLGILGLTTPYIPNWENPAHIEGLRFIDAIEAAQTWVKVLKEKEQVDVVVVSYHGGFERDLTTGEPTEPLTGENQGYQLCMEVEGIDVLLTGHQHRSIAGTKINGVIVVQPGTTGVTLGKVQLELSQKPDGSWQVDSKASELLTVVGMEADQKLVELVSSYEAKTQEWLDQPIGKLAGDMRVTDPMQIRLKDNALIEFINRVQMDLSGASISNTALFDNVSPGFPSDITMRDIVSNYIYPNTLKVIRISGQDIKDALEQSAEYFELTSTGDIQVSSKFKEPKPQHFNYDMWEGITYKLNISRPIGSRVVQLDFEGKALDLGASFDVVMNNYRAAGGGNYAMFQNKPVVKDIPTDVAELLAGYIMERGTIEATLNHNWEVIWD</sequence>
<dbReference type="InterPro" id="IPR004843">
    <property type="entry name" value="Calcineurin-like_PHP"/>
</dbReference>
<dbReference type="Pfam" id="PF00149">
    <property type="entry name" value="Metallophos"/>
    <property type="match status" value="1"/>
</dbReference>
<dbReference type="PANTHER" id="PTHR11575">
    <property type="entry name" value="5'-NUCLEOTIDASE-RELATED"/>
    <property type="match status" value="1"/>
</dbReference>
<evidence type="ECO:0000256" key="3">
    <source>
        <dbReference type="ARBA" id="ARBA00001968"/>
    </source>
</evidence>
<dbReference type="EMBL" id="BMHE01000013">
    <property type="protein sequence ID" value="GFZ82451.1"/>
    <property type="molecule type" value="Genomic_DNA"/>
</dbReference>
<keyword evidence="10" id="KW-0511">Multifunctional enzyme</keyword>
<evidence type="ECO:0000259" key="12">
    <source>
        <dbReference type="Pfam" id="PF00149"/>
    </source>
</evidence>
<dbReference type="SUPFAM" id="SSF55816">
    <property type="entry name" value="5'-nucleotidase (syn. UDP-sugar hydrolase), C-terminal domain"/>
    <property type="match status" value="1"/>
</dbReference>
<dbReference type="PROSITE" id="PS00785">
    <property type="entry name" value="5_NUCLEOTIDASE_1"/>
    <property type="match status" value="1"/>
</dbReference>
<proteinExistence type="inferred from homology"/>
<evidence type="ECO:0000256" key="1">
    <source>
        <dbReference type="ARBA" id="ARBA00000527"/>
    </source>
</evidence>
<dbReference type="Gene3D" id="3.90.780.10">
    <property type="entry name" value="5'-Nucleotidase, C-terminal domain"/>
    <property type="match status" value="1"/>
</dbReference>
<accession>A0ABQ1EQD9</accession>
<gene>
    <name evidence="14" type="primary">cpdC</name>
    <name evidence="14" type="ORF">GCM10008018_30520</name>
</gene>
<evidence type="ECO:0000313" key="15">
    <source>
        <dbReference type="Proteomes" id="UP000615455"/>
    </source>
</evidence>
<dbReference type="SUPFAM" id="SSF56300">
    <property type="entry name" value="Metallo-dependent phosphatases"/>
    <property type="match status" value="1"/>
</dbReference>
<dbReference type="Proteomes" id="UP000615455">
    <property type="component" value="Unassembled WGS sequence"/>
</dbReference>
<evidence type="ECO:0000256" key="11">
    <source>
        <dbReference type="RuleBase" id="RU362119"/>
    </source>
</evidence>
<dbReference type="InterPro" id="IPR041827">
    <property type="entry name" value="CpdB_N"/>
</dbReference>
<dbReference type="PRINTS" id="PR01607">
    <property type="entry name" value="APYRASEFAMLY"/>
</dbReference>
<dbReference type="Pfam" id="PF02872">
    <property type="entry name" value="5_nucleotid_C"/>
    <property type="match status" value="1"/>
</dbReference>
<dbReference type="InterPro" id="IPR008334">
    <property type="entry name" value="5'-Nucleotdase_C"/>
</dbReference>
<evidence type="ECO:0000313" key="14">
    <source>
        <dbReference type="EMBL" id="GFZ82451.1"/>
    </source>
</evidence>
<evidence type="ECO:0000256" key="9">
    <source>
        <dbReference type="ARBA" id="ARBA00022801"/>
    </source>
</evidence>
<dbReference type="InterPro" id="IPR029052">
    <property type="entry name" value="Metallo-depent_PP-like"/>
</dbReference>
<evidence type="ECO:0000256" key="2">
    <source>
        <dbReference type="ARBA" id="ARBA00001730"/>
    </source>
</evidence>
<comment type="catalytic activity">
    <reaction evidence="1">
        <text>a ribonucleoside 3'-phosphate + H2O = a ribonucleoside + phosphate</text>
        <dbReference type="Rhea" id="RHEA:10144"/>
        <dbReference type="ChEBI" id="CHEBI:13197"/>
        <dbReference type="ChEBI" id="CHEBI:15377"/>
        <dbReference type="ChEBI" id="CHEBI:18254"/>
        <dbReference type="ChEBI" id="CHEBI:43474"/>
        <dbReference type="EC" id="3.1.3.6"/>
    </reaction>
</comment>
<dbReference type="CDD" id="cd07410">
    <property type="entry name" value="MPP_CpdB_N"/>
    <property type="match status" value="1"/>
</dbReference>